<dbReference type="RefSeq" id="WP_145641388.1">
    <property type="nucleotide sequence ID" value="NZ_VIWP01000008.1"/>
</dbReference>
<dbReference type="PANTHER" id="PTHR47506:SF1">
    <property type="entry name" value="HTH-TYPE TRANSCRIPTIONAL REGULATOR YJDC"/>
    <property type="match status" value="1"/>
</dbReference>
<keyword evidence="2 4" id="KW-0238">DNA-binding</keyword>
<dbReference type="AlphaFoldDB" id="A0A561QG90"/>
<comment type="caution">
    <text evidence="6">The sequence shown here is derived from an EMBL/GenBank/DDBJ whole genome shotgun (WGS) entry which is preliminary data.</text>
</comment>
<dbReference type="InterPro" id="IPR036271">
    <property type="entry name" value="Tet_transcr_reg_TetR-rel_C_sf"/>
</dbReference>
<keyword evidence="1" id="KW-0805">Transcription regulation</keyword>
<evidence type="ECO:0000313" key="7">
    <source>
        <dbReference type="Proteomes" id="UP000320653"/>
    </source>
</evidence>
<dbReference type="SUPFAM" id="SSF46689">
    <property type="entry name" value="Homeodomain-like"/>
    <property type="match status" value="1"/>
</dbReference>
<dbReference type="InterPro" id="IPR001647">
    <property type="entry name" value="HTH_TetR"/>
</dbReference>
<dbReference type="PANTHER" id="PTHR47506">
    <property type="entry name" value="TRANSCRIPTIONAL REGULATORY PROTEIN"/>
    <property type="match status" value="1"/>
</dbReference>
<dbReference type="GO" id="GO:0003677">
    <property type="term" value="F:DNA binding"/>
    <property type="evidence" value="ECO:0007669"/>
    <property type="project" value="UniProtKB-UniRule"/>
</dbReference>
<dbReference type="SUPFAM" id="SSF48498">
    <property type="entry name" value="Tetracyclin repressor-like, C-terminal domain"/>
    <property type="match status" value="1"/>
</dbReference>
<accession>A0A561QG90</accession>
<evidence type="ECO:0000256" key="2">
    <source>
        <dbReference type="ARBA" id="ARBA00023125"/>
    </source>
</evidence>
<dbReference type="Gene3D" id="1.10.357.10">
    <property type="entry name" value="Tetracycline Repressor, domain 2"/>
    <property type="match status" value="1"/>
</dbReference>
<evidence type="ECO:0000256" key="4">
    <source>
        <dbReference type="PROSITE-ProRule" id="PRU00335"/>
    </source>
</evidence>
<evidence type="ECO:0000256" key="3">
    <source>
        <dbReference type="ARBA" id="ARBA00023163"/>
    </source>
</evidence>
<name>A0A561QG90_9HYPH</name>
<feature type="domain" description="HTH tetR-type" evidence="5">
    <location>
        <begin position="1"/>
        <end position="61"/>
    </location>
</feature>
<dbReference type="PROSITE" id="PS50977">
    <property type="entry name" value="HTH_TETR_2"/>
    <property type="match status" value="1"/>
</dbReference>
<dbReference type="Proteomes" id="UP000320653">
    <property type="component" value="Unassembled WGS sequence"/>
</dbReference>
<gene>
    <name evidence="6" type="ORF">FHW37_10858</name>
</gene>
<evidence type="ECO:0000259" key="5">
    <source>
        <dbReference type="PROSITE" id="PS50977"/>
    </source>
</evidence>
<dbReference type="InterPro" id="IPR009057">
    <property type="entry name" value="Homeodomain-like_sf"/>
</dbReference>
<dbReference type="EMBL" id="VIWP01000008">
    <property type="protein sequence ID" value="TWF49388.1"/>
    <property type="molecule type" value="Genomic_DNA"/>
</dbReference>
<dbReference type="OrthoDB" id="9809772at2"/>
<keyword evidence="7" id="KW-1185">Reference proteome</keyword>
<evidence type="ECO:0000313" key="6">
    <source>
        <dbReference type="EMBL" id="TWF49388.1"/>
    </source>
</evidence>
<evidence type="ECO:0000256" key="1">
    <source>
        <dbReference type="ARBA" id="ARBA00023015"/>
    </source>
</evidence>
<organism evidence="6 7">
    <name type="scientific">Neorhizobium alkalisoli</name>
    <dbReference type="NCBI Taxonomy" id="528178"/>
    <lineage>
        <taxon>Bacteria</taxon>
        <taxon>Pseudomonadati</taxon>
        <taxon>Pseudomonadota</taxon>
        <taxon>Alphaproteobacteria</taxon>
        <taxon>Hyphomicrobiales</taxon>
        <taxon>Rhizobiaceae</taxon>
        <taxon>Rhizobium/Agrobacterium group</taxon>
        <taxon>Neorhizobium</taxon>
    </lineage>
</organism>
<reference evidence="6 7" key="1">
    <citation type="submission" date="2019-06" db="EMBL/GenBank/DDBJ databases">
        <title>Sorghum-associated microbial communities from plants grown in Nebraska, USA.</title>
        <authorList>
            <person name="Schachtman D."/>
        </authorList>
    </citation>
    <scope>NUCLEOTIDE SEQUENCE [LARGE SCALE GENOMIC DNA]</scope>
    <source>
        <strain evidence="6 7">1225</strain>
    </source>
</reference>
<dbReference type="Pfam" id="PF00440">
    <property type="entry name" value="TetR_N"/>
    <property type="match status" value="1"/>
</dbReference>
<sequence length="185" mass="20640">MDTREQIMTVARAMVQSHGYNALSFREIAKAIGVKSASIHYHFPTKGDLGAALADRYAQEAEQAFARLSLSPQDREATMAAYLAPFRAALLNENRMCLYGIMVAEHDDLPDEVRRQVNRFTEVNTDWLERVTASFYPKVPEAERRARALAMFSAIEGAQLIARGRADITVFDATISAYRNAGLLP</sequence>
<proteinExistence type="predicted"/>
<keyword evidence="3" id="KW-0804">Transcription</keyword>
<dbReference type="PRINTS" id="PR00455">
    <property type="entry name" value="HTHTETR"/>
</dbReference>
<feature type="DNA-binding region" description="H-T-H motif" evidence="4">
    <location>
        <begin position="24"/>
        <end position="43"/>
    </location>
</feature>
<protein>
    <submittedName>
        <fullName evidence="6">TetR family transcriptional regulator</fullName>
    </submittedName>
</protein>